<evidence type="ECO:0008006" key="4">
    <source>
        <dbReference type="Google" id="ProtNLM"/>
    </source>
</evidence>
<name>A0A369CGR0_9GAMM</name>
<keyword evidence="1" id="KW-1133">Transmembrane helix</keyword>
<feature type="transmembrane region" description="Helical" evidence="1">
    <location>
        <begin position="108"/>
        <end position="125"/>
    </location>
</feature>
<dbReference type="Proteomes" id="UP000252707">
    <property type="component" value="Unassembled WGS sequence"/>
</dbReference>
<dbReference type="OrthoDB" id="9798095at2"/>
<keyword evidence="1" id="KW-0812">Transmembrane</keyword>
<feature type="transmembrane region" description="Helical" evidence="1">
    <location>
        <begin position="390"/>
        <end position="410"/>
    </location>
</feature>
<evidence type="ECO:0000256" key="1">
    <source>
        <dbReference type="SAM" id="Phobius"/>
    </source>
</evidence>
<organism evidence="2 3">
    <name type="scientific">Thioalbus denitrificans</name>
    <dbReference type="NCBI Taxonomy" id="547122"/>
    <lineage>
        <taxon>Bacteria</taxon>
        <taxon>Pseudomonadati</taxon>
        <taxon>Pseudomonadota</taxon>
        <taxon>Gammaproteobacteria</taxon>
        <taxon>Chromatiales</taxon>
        <taxon>Ectothiorhodospiraceae</taxon>
        <taxon>Thioalbus</taxon>
    </lineage>
</organism>
<feature type="transmembrane region" description="Helical" evidence="1">
    <location>
        <begin position="227"/>
        <end position="246"/>
    </location>
</feature>
<feature type="transmembrane region" description="Helical" evidence="1">
    <location>
        <begin position="204"/>
        <end position="220"/>
    </location>
</feature>
<dbReference type="RefSeq" id="WP_114279062.1">
    <property type="nucleotide sequence ID" value="NZ_QPJY01000002.1"/>
</dbReference>
<feature type="transmembrane region" description="Helical" evidence="1">
    <location>
        <begin position="6"/>
        <end position="22"/>
    </location>
</feature>
<comment type="caution">
    <text evidence="2">The sequence shown here is derived from an EMBL/GenBank/DDBJ whole genome shotgun (WGS) entry which is preliminary data.</text>
</comment>
<feature type="transmembrane region" description="Helical" evidence="1">
    <location>
        <begin position="29"/>
        <end position="49"/>
    </location>
</feature>
<reference evidence="2 3" key="1">
    <citation type="submission" date="2018-07" db="EMBL/GenBank/DDBJ databases">
        <title>Genomic Encyclopedia of Type Strains, Phase IV (KMG-IV): sequencing the most valuable type-strain genomes for metagenomic binning, comparative biology and taxonomic classification.</title>
        <authorList>
            <person name="Goeker M."/>
        </authorList>
    </citation>
    <scope>NUCLEOTIDE SEQUENCE [LARGE SCALE GENOMIC DNA]</scope>
    <source>
        <strain evidence="2 3">DSM 26407</strain>
    </source>
</reference>
<feature type="transmembrane region" description="Helical" evidence="1">
    <location>
        <begin position="69"/>
        <end position="87"/>
    </location>
</feature>
<keyword evidence="1" id="KW-0472">Membrane</keyword>
<feature type="transmembrane region" description="Helical" evidence="1">
    <location>
        <begin position="179"/>
        <end position="198"/>
    </location>
</feature>
<gene>
    <name evidence="2" type="ORF">DFQ59_102617</name>
</gene>
<dbReference type="EMBL" id="QPJY01000002">
    <property type="protein sequence ID" value="RCX32255.1"/>
    <property type="molecule type" value="Genomic_DNA"/>
</dbReference>
<feature type="transmembrane region" description="Helical" evidence="1">
    <location>
        <begin position="359"/>
        <end position="378"/>
    </location>
</feature>
<accession>A0A369CGR0</accession>
<evidence type="ECO:0000313" key="3">
    <source>
        <dbReference type="Proteomes" id="UP000252707"/>
    </source>
</evidence>
<sequence>MIAWGLFWILVALSVRSFWWGLKRADRLYQFPTLFGAAWLFYIVPQAFGALSNPSKFPPQVLHDGGMELALLMSIICVQAGWLGYHSRAWKRRGLLPSPKRRAHSHRRLFHAAVLLYVVGFYFQYKLAVLTGGFVAQFTGGGHYGLVWSGLPVRYVFFGQLIYPGLLFALLSFLNRPSAVRGITVALFSVYPLLTVIFLGRRSTLVFIILVILLSLYFMRRWTPPRWTAIAGGVFVFVAIVIMPQYRTITQYGIDMEQIREIQVRSEVADVFSGTGYAEFDSFIVRAAAVQQDLNFGLGSSFYNAVVSMLVPRQIVGGDVKEALMIRIGFDEDSLWKRYGWVMPYGSNPTGPANAFTEFWYFGALFYYFAAIIVRRIWEGALQKENHGMQIWYVMISILIPTAVVGSIFILPGRLITLYLFLTPMLIYASRRRLLTYRGLPIPPEQKEKLAE</sequence>
<keyword evidence="3" id="KW-1185">Reference proteome</keyword>
<proteinExistence type="predicted"/>
<feature type="transmembrane region" description="Helical" evidence="1">
    <location>
        <begin position="155"/>
        <end position="174"/>
    </location>
</feature>
<evidence type="ECO:0000313" key="2">
    <source>
        <dbReference type="EMBL" id="RCX32255.1"/>
    </source>
</evidence>
<protein>
    <recommendedName>
        <fullName evidence="4">Oligosaccharide repeat unit polymerase</fullName>
    </recommendedName>
</protein>
<dbReference type="AlphaFoldDB" id="A0A369CGR0"/>